<dbReference type="AlphaFoldDB" id="A0A160SYW4"/>
<dbReference type="EMBL" id="LN890655">
    <property type="protein sequence ID" value="CUS02284.2"/>
    <property type="molecule type" value="Genomic_DNA"/>
</dbReference>
<dbReference type="KEGG" id="pbf:CFX0092_A0403"/>
<evidence type="ECO:0000313" key="1">
    <source>
        <dbReference type="EMBL" id="CUS02284.2"/>
    </source>
</evidence>
<keyword evidence="2" id="KW-1185">Reference proteome</keyword>
<reference evidence="1" key="1">
    <citation type="submission" date="2016-01" db="EMBL/GenBank/DDBJ databases">
        <authorList>
            <person name="Mcilroy J.S."/>
            <person name="Karst M S."/>
            <person name="Albertsen M."/>
        </authorList>
    </citation>
    <scope>NUCLEOTIDE SEQUENCE</scope>
    <source>
        <strain evidence="1">Cfx-K</strain>
    </source>
</reference>
<name>A0A160SYW4_9CHLR</name>
<protein>
    <submittedName>
        <fullName evidence="1">Uncharacterized protein</fullName>
    </submittedName>
</protein>
<accession>A0A160SYW4</accession>
<proteinExistence type="predicted"/>
<evidence type="ECO:0000313" key="2">
    <source>
        <dbReference type="Proteomes" id="UP000215027"/>
    </source>
</evidence>
<organism evidence="1 2">
    <name type="scientific">Candidatus Promineifilum breve</name>
    <dbReference type="NCBI Taxonomy" id="1806508"/>
    <lineage>
        <taxon>Bacteria</taxon>
        <taxon>Bacillati</taxon>
        <taxon>Chloroflexota</taxon>
        <taxon>Ardenticatenia</taxon>
        <taxon>Candidatus Promineifilales</taxon>
        <taxon>Candidatus Promineifilaceae</taxon>
        <taxon>Candidatus Promineifilum</taxon>
    </lineage>
</organism>
<dbReference type="Proteomes" id="UP000215027">
    <property type="component" value="Chromosome I"/>
</dbReference>
<gene>
    <name evidence="1" type="ORF">CFX0092_A0403</name>
</gene>
<sequence length="379" mass="40054">MEREAHVRRALGVEVLAGDDAPLIEKQDQPVGRWAIEWRAKGEDRPGDIERRKHLVARPRQCRAAIAGEAGRMGVNLVDAQFGHEVEAGPDTHDAGHVGRADVQAGRGRGRRQVIGQPVDIIDRGIGMDQARPHGLGHDFPHVEKAGAGQGQQRLLAAGRQHVDVHGLHVEAHVADSLDGIDDEQDLVGPAELADGRQVGAVAGQELHGADRHGAGVLVAEIGQTIQRQATAVGRHAARRHAVAGQTHPRVGIGRKLHVAEEDVIARLPDDGLGDSVERGAGGGSGHDLGRRSGVDMAGYFPADFLERGHDLVGEVAAGVAAQCVNGGLDGPFAALRQGGDGGVIEIDLFRRLGKFYAAEVFDIVHSGSRRGSDDLPLL</sequence>